<gene>
    <name evidence="2" type="ORF">MKO06_02415</name>
</gene>
<dbReference type="PANTHER" id="PTHR48079:SF6">
    <property type="entry name" value="NAD(P)-BINDING DOMAIN-CONTAINING PROTEIN-RELATED"/>
    <property type="match status" value="1"/>
</dbReference>
<dbReference type="GO" id="GO:0004029">
    <property type="term" value="F:aldehyde dehydrogenase (NAD+) activity"/>
    <property type="evidence" value="ECO:0007669"/>
    <property type="project" value="TreeGrafter"/>
</dbReference>
<dbReference type="InterPro" id="IPR036291">
    <property type="entry name" value="NAD(P)-bd_dom_sf"/>
</dbReference>
<accession>A0A9X2I6T8</accession>
<dbReference type="Gene3D" id="3.40.50.720">
    <property type="entry name" value="NAD(P)-binding Rossmann-like Domain"/>
    <property type="match status" value="1"/>
</dbReference>
<evidence type="ECO:0000313" key="3">
    <source>
        <dbReference type="Proteomes" id="UP001155280"/>
    </source>
</evidence>
<dbReference type="InterPro" id="IPR051783">
    <property type="entry name" value="NAD(P)-dependent_oxidoreduct"/>
</dbReference>
<organism evidence="2 3">
    <name type="scientific">Christiangramia oceanisediminis</name>
    <dbReference type="NCBI Taxonomy" id="2920386"/>
    <lineage>
        <taxon>Bacteria</taxon>
        <taxon>Pseudomonadati</taxon>
        <taxon>Bacteroidota</taxon>
        <taxon>Flavobacteriia</taxon>
        <taxon>Flavobacteriales</taxon>
        <taxon>Flavobacteriaceae</taxon>
        <taxon>Christiangramia</taxon>
    </lineage>
</organism>
<keyword evidence="3" id="KW-1185">Reference proteome</keyword>
<dbReference type="Proteomes" id="UP001155280">
    <property type="component" value="Unassembled WGS sequence"/>
</dbReference>
<dbReference type="InterPro" id="IPR001509">
    <property type="entry name" value="Epimerase_deHydtase"/>
</dbReference>
<dbReference type="PANTHER" id="PTHR48079">
    <property type="entry name" value="PROTEIN YEEZ"/>
    <property type="match status" value="1"/>
</dbReference>
<sequence>MILVTGGTGLVGAHLLYELAQDQDRILATKRHSSNIQSVRKVFGYYSDPEKADRLFEKIKWVTASLTNIPSLTDAFERVEYVYHCAALISFDPSDERKLRKINIEGTANIVNLCIAKNVKKLCYVSSVAAIGANLNDEPVNESSKWNPEAHHNDYAISKYGAEIEVWRGTQEGVPTVIVNPGIIIGPGYWDSGSGKIFSRIDKGLKYHFPKVSGFVGVGDVVDAMLKLMHSNIKNEQFILVAENLSFEKVLKDTARLLDKPEPSKRLTKWMVSLGWIFQKIGSWFGMPRQITRESISSLFGETRYDNSKIRERLQFDFTPIDRVLEKTASIYKKEKQESNPL</sequence>
<protein>
    <submittedName>
        <fullName evidence="2">NAD-dependent epimerase/dehydratase family protein</fullName>
    </submittedName>
</protein>
<dbReference type="RefSeq" id="WP_241550748.1">
    <property type="nucleotide sequence ID" value="NZ_JANCNS010000001.1"/>
</dbReference>
<dbReference type="EMBL" id="JANCNS010000001">
    <property type="protein sequence ID" value="MCP9198744.1"/>
    <property type="molecule type" value="Genomic_DNA"/>
</dbReference>
<evidence type="ECO:0000313" key="2">
    <source>
        <dbReference type="EMBL" id="MCP9198744.1"/>
    </source>
</evidence>
<dbReference type="SUPFAM" id="SSF51735">
    <property type="entry name" value="NAD(P)-binding Rossmann-fold domains"/>
    <property type="match status" value="1"/>
</dbReference>
<reference evidence="2" key="1">
    <citation type="submission" date="2022-07" db="EMBL/GenBank/DDBJ databases">
        <title>Gramela sediminis sp. nov., isolated from deep-sea sediment of the Indian Ocean.</title>
        <authorList>
            <person name="Shi H."/>
        </authorList>
    </citation>
    <scope>NUCLEOTIDE SEQUENCE</scope>
    <source>
        <strain evidence="2">GC03-9</strain>
    </source>
</reference>
<comment type="caution">
    <text evidence="2">The sequence shown here is derived from an EMBL/GenBank/DDBJ whole genome shotgun (WGS) entry which is preliminary data.</text>
</comment>
<evidence type="ECO:0000259" key="1">
    <source>
        <dbReference type="Pfam" id="PF01370"/>
    </source>
</evidence>
<proteinExistence type="predicted"/>
<dbReference type="AlphaFoldDB" id="A0A9X2I6T8"/>
<dbReference type="GO" id="GO:0005737">
    <property type="term" value="C:cytoplasm"/>
    <property type="evidence" value="ECO:0007669"/>
    <property type="project" value="TreeGrafter"/>
</dbReference>
<name>A0A9X2I6T8_9FLAO</name>
<feature type="domain" description="NAD-dependent epimerase/dehydratase" evidence="1">
    <location>
        <begin position="2"/>
        <end position="231"/>
    </location>
</feature>
<dbReference type="Pfam" id="PF01370">
    <property type="entry name" value="Epimerase"/>
    <property type="match status" value="1"/>
</dbReference>